<organism evidence="5 6">
    <name type="scientific">Nocardioides alpinus</name>
    <dbReference type="NCBI Taxonomy" id="748909"/>
    <lineage>
        <taxon>Bacteria</taxon>
        <taxon>Bacillati</taxon>
        <taxon>Actinomycetota</taxon>
        <taxon>Actinomycetes</taxon>
        <taxon>Propionibacteriales</taxon>
        <taxon>Nocardioidaceae</taxon>
        <taxon>Nocardioides</taxon>
    </lineage>
</organism>
<dbReference type="InterPro" id="IPR000182">
    <property type="entry name" value="GNAT_dom"/>
</dbReference>
<dbReference type="Proteomes" id="UP000233565">
    <property type="component" value="Unassembled WGS sequence"/>
</dbReference>
<dbReference type="SUPFAM" id="SSF55729">
    <property type="entry name" value="Acyl-CoA N-acyltransferases (Nat)"/>
    <property type="match status" value="1"/>
</dbReference>
<evidence type="ECO:0000256" key="1">
    <source>
        <dbReference type="ARBA" id="ARBA00022679"/>
    </source>
</evidence>
<reference evidence="5 6" key="1">
    <citation type="submission" date="2017-12" db="EMBL/GenBank/DDBJ databases">
        <title>Pharmacopeia of the Arctic Ocean.</title>
        <authorList>
            <person name="Collins E."/>
            <person name="Ducluzeau A.-L."/>
        </authorList>
    </citation>
    <scope>NUCLEOTIDE SEQUENCE [LARGE SCALE GENOMIC DNA]</scope>
    <source>
        <strain evidence="5 6">DSM 23325</strain>
    </source>
</reference>
<dbReference type="InterPro" id="IPR016181">
    <property type="entry name" value="Acyl_CoA_acyltransferase"/>
</dbReference>
<dbReference type="InterPro" id="IPR050832">
    <property type="entry name" value="Bact_Acetyltransf"/>
</dbReference>
<comment type="caution">
    <text evidence="5">The sequence shown here is derived from an EMBL/GenBank/DDBJ whole genome shotgun (WGS) entry which is preliminary data.</text>
</comment>
<dbReference type="EMBL" id="PJBV01000010">
    <property type="protein sequence ID" value="PKH44380.1"/>
    <property type="molecule type" value="Genomic_DNA"/>
</dbReference>
<keyword evidence="2" id="KW-0012">Acyltransferase</keyword>
<feature type="region of interest" description="Disordered" evidence="3">
    <location>
        <begin position="1"/>
        <end position="27"/>
    </location>
</feature>
<accession>A0ABX4R2K2</accession>
<dbReference type="PANTHER" id="PTHR43877">
    <property type="entry name" value="AMINOALKYLPHOSPHONATE N-ACETYLTRANSFERASE-RELATED-RELATED"/>
    <property type="match status" value="1"/>
</dbReference>
<keyword evidence="6" id="KW-1185">Reference proteome</keyword>
<dbReference type="PROSITE" id="PS51186">
    <property type="entry name" value="GNAT"/>
    <property type="match status" value="1"/>
</dbReference>
<evidence type="ECO:0000313" key="5">
    <source>
        <dbReference type="EMBL" id="PKH44380.1"/>
    </source>
</evidence>
<name>A0ABX4R2K2_9ACTN</name>
<dbReference type="PANTHER" id="PTHR43877:SF2">
    <property type="entry name" value="AMINOALKYLPHOSPHONATE N-ACETYLTRANSFERASE-RELATED"/>
    <property type="match status" value="1"/>
</dbReference>
<dbReference type="Pfam" id="PF00583">
    <property type="entry name" value="Acetyltransf_1"/>
    <property type="match status" value="1"/>
</dbReference>
<gene>
    <name evidence="5" type="ORF">CXG46_02250</name>
</gene>
<feature type="domain" description="N-acetyltransferase" evidence="4">
    <location>
        <begin position="30"/>
        <end position="184"/>
    </location>
</feature>
<evidence type="ECO:0000259" key="4">
    <source>
        <dbReference type="PROSITE" id="PS51186"/>
    </source>
</evidence>
<protein>
    <submittedName>
        <fullName evidence="5">N-acetyltransferase</fullName>
    </submittedName>
</protein>
<dbReference type="CDD" id="cd04301">
    <property type="entry name" value="NAT_SF"/>
    <property type="match status" value="1"/>
</dbReference>
<evidence type="ECO:0000256" key="3">
    <source>
        <dbReference type="SAM" id="MobiDB-lite"/>
    </source>
</evidence>
<keyword evidence="1" id="KW-0808">Transferase</keyword>
<feature type="compositionally biased region" description="Low complexity" evidence="3">
    <location>
        <begin position="9"/>
        <end position="26"/>
    </location>
</feature>
<evidence type="ECO:0000313" key="6">
    <source>
        <dbReference type="Proteomes" id="UP000233565"/>
    </source>
</evidence>
<proteinExistence type="predicted"/>
<sequence length="184" mass="19772">MRRSRSRLRSSPSSTRRSSTKSSPASVADVELRVARSDSPESVRLLAAYEAELVSLGVTLNHGWAGGVTPEQLAAPQGAWLVGWRTDTGGGEEAVCCGGVRLLSPEVAEVKRMYVDPSVRGAGLARRLLSELEAAAVDLGARVARLDTGRDMAPAVGLYRRTGYVEIEDYNGNPDAGWWFEKAL</sequence>
<dbReference type="Gene3D" id="3.40.630.30">
    <property type="match status" value="1"/>
</dbReference>
<evidence type="ECO:0000256" key="2">
    <source>
        <dbReference type="ARBA" id="ARBA00023315"/>
    </source>
</evidence>